<evidence type="ECO:0000313" key="1">
    <source>
        <dbReference type="EMBL" id="KAJ6642983.1"/>
    </source>
</evidence>
<protein>
    <submittedName>
        <fullName evidence="1">Uncharacterized protein</fullName>
    </submittedName>
</protein>
<dbReference type="AlphaFoldDB" id="A0A9Q0N3N2"/>
<comment type="caution">
    <text evidence="1">The sequence shown here is derived from an EMBL/GenBank/DDBJ whole genome shotgun (WGS) entry which is preliminary data.</text>
</comment>
<evidence type="ECO:0000313" key="2">
    <source>
        <dbReference type="Proteomes" id="UP001151699"/>
    </source>
</evidence>
<dbReference type="Proteomes" id="UP001151699">
    <property type="component" value="Chromosome B"/>
</dbReference>
<proteinExistence type="predicted"/>
<dbReference type="EMBL" id="WJQU01000002">
    <property type="protein sequence ID" value="KAJ6642983.1"/>
    <property type="molecule type" value="Genomic_DNA"/>
</dbReference>
<gene>
    <name evidence="1" type="ORF">Bhyg_07939</name>
</gene>
<organism evidence="1 2">
    <name type="scientific">Pseudolycoriella hygida</name>
    <dbReference type="NCBI Taxonomy" id="35572"/>
    <lineage>
        <taxon>Eukaryota</taxon>
        <taxon>Metazoa</taxon>
        <taxon>Ecdysozoa</taxon>
        <taxon>Arthropoda</taxon>
        <taxon>Hexapoda</taxon>
        <taxon>Insecta</taxon>
        <taxon>Pterygota</taxon>
        <taxon>Neoptera</taxon>
        <taxon>Endopterygota</taxon>
        <taxon>Diptera</taxon>
        <taxon>Nematocera</taxon>
        <taxon>Sciaroidea</taxon>
        <taxon>Sciaridae</taxon>
        <taxon>Pseudolycoriella</taxon>
    </lineage>
</organism>
<dbReference type="OrthoDB" id="5982876at2759"/>
<sequence>MVLLKIDKRYSQHMSVCGNHFHISDYRVSLYGEQTRFLKEDALPSRNLPMTILELKGILKRKLVRRSTRTSAKSIGHMNTIDLASDITNENITSNKVDIIRSEVECGSGLMNRVSSSETIESSMVSFVAFAKTDSSLIVLVVLDGKLCQQDSVCLLRTC</sequence>
<accession>A0A9Q0N3N2</accession>
<name>A0A9Q0N3N2_9DIPT</name>
<reference evidence="1" key="1">
    <citation type="submission" date="2022-07" db="EMBL/GenBank/DDBJ databases">
        <authorList>
            <person name="Trinca V."/>
            <person name="Uliana J.V.C."/>
            <person name="Torres T.T."/>
            <person name="Ward R.J."/>
            <person name="Monesi N."/>
        </authorList>
    </citation>
    <scope>NUCLEOTIDE SEQUENCE</scope>
    <source>
        <strain evidence="1">HSMRA1968</strain>
        <tissue evidence="1">Whole embryos</tissue>
    </source>
</reference>
<keyword evidence="2" id="KW-1185">Reference proteome</keyword>